<gene>
    <name evidence="5" type="ORF">CNYM01_08913</name>
</gene>
<dbReference type="InterPro" id="IPR002110">
    <property type="entry name" value="Ankyrin_rpt"/>
</dbReference>
<feature type="repeat" description="ANK" evidence="2">
    <location>
        <begin position="1069"/>
        <end position="1101"/>
    </location>
</feature>
<keyword evidence="2" id="KW-0040">ANK repeat</keyword>
<reference evidence="5 6" key="1">
    <citation type="submission" date="2014-02" db="EMBL/GenBank/DDBJ databases">
        <title>The genome sequence of Colletotrichum nymphaeae SA-01.</title>
        <authorList>
            <person name="Baroncelli R."/>
            <person name="Thon M.R."/>
        </authorList>
    </citation>
    <scope>NUCLEOTIDE SEQUENCE [LARGE SCALE GENOMIC DNA]</scope>
    <source>
        <strain evidence="5 6">SA-01</strain>
    </source>
</reference>
<dbReference type="InterPro" id="IPR036770">
    <property type="entry name" value="Ankyrin_rpt-contain_sf"/>
</dbReference>
<feature type="repeat" description="ANK" evidence="2">
    <location>
        <begin position="838"/>
        <end position="870"/>
    </location>
</feature>
<dbReference type="PANTHER" id="PTHR10039">
    <property type="entry name" value="AMELOGENIN"/>
    <property type="match status" value="1"/>
</dbReference>
<dbReference type="OrthoDB" id="194358at2759"/>
<dbReference type="SMART" id="SM00248">
    <property type="entry name" value="ANK"/>
    <property type="match status" value="10"/>
</dbReference>
<evidence type="ECO:0000259" key="4">
    <source>
        <dbReference type="Pfam" id="PF24883"/>
    </source>
</evidence>
<evidence type="ECO:0000313" key="5">
    <source>
        <dbReference type="EMBL" id="KXH50232.1"/>
    </source>
</evidence>
<feature type="domain" description="Nephrocystin 3-like N-terminal" evidence="4">
    <location>
        <begin position="210"/>
        <end position="374"/>
    </location>
</feature>
<dbReference type="EMBL" id="JEMN01001055">
    <property type="protein sequence ID" value="KXH50232.1"/>
    <property type="molecule type" value="Genomic_DNA"/>
</dbReference>
<dbReference type="SUPFAM" id="SSF52540">
    <property type="entry name" value="P-loop containing nucleoside triphosphate hydrolases"/>
    <property type="match status" value="1"/>
</dbReference>
<dbReference type="InterPro" id="IPR031348">
    <property type="entry name" value="PigL_N"/>
</dbReference>
<dbReference type="PANTHER" id="PTHR10039:SF16">
    <property type="entry name" value="GPI INOSITOL-DEACYLASE"/>
    <property type="match status" value="1"/>
</dbReference>
<sequence>MSDPLSIAGSIAGIVQLSASVFQQVSKFVKDAKGAEKAMKDLADQTRNLSGVLQNLALLASSLEQESSTSAFKAQHLHACRETLLAVEKRLEKPLLGFDEGSRRQAMYRSLKWPLSSNDTNGLLAQIEGHRNTISLALSTDTLEGMLRCLEKQDGIIGSLGSLSKKMERLTAIQTRIQCDDKRREIINYFFKVNPQVDLQTSSRLRQPLTGLWLTESNSTFLKWMGLPHSGLWLSGIPGAGKTILSGVVIEEVLQKSSQSVAVAFFYCDYKNSESQKLLNILCTIAAQLGQQNDEAFSILEEYYEGLKPESGLHAEPEPKELIDLISTIISAFDKVFIVIDGVDECGDNVTEVSEAIGLLFEVSSAASIAVFSRDEQDIREAIADDFAHIEISAHTEDLELYIRAEMANRRQLRNLSIQNPLFAEEIRRGLVNGAQGMFRWVSCQLDYLCDLSTNRARREALDSLPPTLPETYHRLLLRVCRSSVETKNLVRRVLHWTIAPSQMTLAEMREAVSFASSPHSDFGPDDLIEEDAIFRKCSSLVRKARAIDRYHSVPVIELAHFTVKEYLMSIDDESDVSFFKFNRQKADEELSTFSLKMFVLKATKAKIDPLLDLKLNMNRIIDRFIGHHFYLYSTARLCGLFGTRINPDSHGKLWSQPQNNTESEMFQSLFHSSGSMSLIELAIGSTLRHKSADSSVLRNPWLEDSKERDRAAQAKSTAEGVLAALLSQDFTPLQLAAAIGHPELCISLIERTTDSGTRDFEECLYYAFGTIRTFMFSKSGAYVKSKYRLPFPDLTKPLSGFKQPRRTKAVEALLHAFLKDKAPCSPKSDKLLTKGFGGNTLLHIAASYGASGPIKSLLAAGFDTSIRNKRSQTPLDCAIANRSWDIATLLSPLSPVHTLAKTSVKDLGWERAMVPTLTFGDRVSMLPPSAAIISFAIQHDDFELLKAITSQRLSVDVELPDCTRCPRSPLVTSTLLGRKQMTKWLLSRGADVELSGCNHLPSGLRGVVSLIIHKNMGVDIIKLALEESLRQGVEWVDENLNPLHVAALALNSEAMKFLLANLKDHNQQFRSPLMLAAELNSTKAVRSLVKAGASLGFYDDETKTALMRAASAGNMEMIKVLDQSKEVALMTDHAGKTALQYALSDKDTAVEICNYFVKRGLEPALHDFELLSPDKFEAEEGPMKTSLLAYVLNTGCLQFAEGSSTSNPLSVAVMGNTPGLLHRLWRLLQRYPRTRKYLNEKTKDSYSPLCVAALYGKDIGLQQLLRYKADPNMEGCSQGSSLMAACTFGRLQAVKRLVRSGAVLSYTNEKGVYRNAFVAALPHPQIRLWFLVGRFQDQPKLSSESFWEDRDERVKKWSGISKSGWKLIGKNKRLKNESMIDYLKKCHHLKRWAEGRVLVP</sequence>
<dbReference type="Pfam" id="PF24883">
    <property type="entry name" value="NPHP3_N"/>
    <property type="match status" value="1"/>
</dbReference>
<evidence type="ECO:0000256" key="1">
    <source>
        <dbReference type="ARBA" id="ARBA00022737"/>
    </source>
</evidence>
<dbReference type="InterPro" id="IPR056884">
    <property type="entry name" value="NPHP3-like_N"/>
</dbReference>
<name>A0A135TQA4_9PEZI</name>
<dbReference type="Proteomes" id="UP000070054">
    <property type="component" value="Unassembled WGS sequence"/>
</dbReference>
<dbReference type="Pfam" id="PF12796">
    <property type="entry name" value="Ank_2"/>
    <property type="match status" value="1"/>
</dbReference>
<feature type="domain" description="Azaphilone pigments biosynthesis cluster protein L N-terminal" evidence="3">
    <location>
        <begin position="3"/>
        <end position="144"/>
    </location>
</feature>
<accession>A0A135TQA4</accession>
<evidence type="ECO:0000313" key="6">
    <source>
        <dbReference type="Proteomes" id="UP000070054"/>
    </source>
</evidence>
<comment type="caution">
    <text evidence="5">The sequence shown here is derived from an EMBL/GenBank/DDBJ whole genome shotgun (WGS) entry which is preliminary data.</text>
</comment>
<dbReference type="Pfam" id="PF17111">
    <property type="entry name" value="PigL_N"/>
    <property type="match status" value="1"/>
</dbReference>
<keyword evidence="1" id="KW-0677">Repeat</keyword>
<dbReference type="PROSITE" id="PS50088">
    <property type="entry name" value="ANK_REPEAT"/>
    <property type="match status" value="2"/>
</dbReference>
<dbReference type="SUPFAM" id="SSF48403">
    <property type="entry name" value="Ankyrin repeat"/>
    <property type="match status" value="2"/>
</dbReference>
<proteinExistence type="predicted"/>
<protein>
    <submittedName>
        <fullName evidence="5">Uncharacterized protein</fullName>
    </submittedName>
</protein>
<dbReference type="InterPro" id="IPR027417">
    <property type="entry name" value="P-loop_NTPase"/>
</dbReference>
<evidence type="ECO:0000256" key="2">
    <source>
        <dbReference type="PROSITE-ProRule" id="PRU00023"/>
    </source>
</evidence>
<dbReference type="Gene3D" id="1.25.40.20">
    <property type="entry name" value="Ankyrin repeat-containing domain"/>
    <property type="match status" value="3"/>
</dbReference>
<dbReference type="PROSITE" id="PS50297">
    <property type="entry name" value="ANK_REP_REGION"/>
    <property type="match status" value="1"/>
</dbReference>
<evidence type="ECO:0000259" key="3">
    <source>
        <dbReference type="Pfam" id="PF17111"/>
    </source>
</evidence>
<organism evidence="5 6">
    <name type="scientific">Colletotrichum nymphaeae SA-01</name>
    <dbReference type="NCBI Taxonomy" id="1460502"/>
    <lineage>
        <taxon>Eukaryota</taxon>
        <taxon>Fungi</taxon>
        <taxon>Dikarya</taxon>
        <taxon>Ascomycota</taxon>
        <taxon>Pezizomycotina</taxon>
        <taxon>Sordariomycetes</taxon>
        <taxon>Hypocreomycetidae</taxon>
        <taxon>Glomerellales</taxon>
        <taxon>Glomerellaceae</taxon>
        <taxon>Colletotrichum</taxon>
        <taxon>Colletotrichum acutatum species complex</taxon>
    </lineage>
</organism>
<dbReference type="Gene3D" id="3.40.50.300">
    <property type="entry name" value="P-loop containing nucleotide triphosphate hydrolases"/>
    <property type="match status" value="1"/>
</dbReference>
<keyword evidence="6" id="KW-1185">Reference proteome</keyword>